<accession>A0A2P5DDU6</accession>
<reference evidence="3" key="1">
    <citation type="submission" date="2016-06" db="EMBL/GenBank/DDBJ databases">
        <title>Parallel loss of symbiosis genes in relatives of nitrogen-fixing non-legume Parasponia.</title>
        <authorList>
            <person name="Van Velzen R."/>
            <person name="Holmer R."/>
            <person name="Bu F."/>
            <person name="Rutten L."/>
            <person name="Van Zeijl A."/>
            <person name="Liu W."/>
            <person name="Santuari L."/>
            <person name="Cao Q."/>
            <person name="Sharma T."/>
            <person name="Shen D."/>
            <person name="Roswanjaya Y."/>
            <person name="Wardhani T."/>
            <person name="Kalhor M.S."/>
            <person name="Jansen J."/>
            <person name="Van den Hoogen J."/>
            <person name="Gungor B."/>
            <person name="Hartog M."/>
            <person name="Hontelez J."/>
            <person name="Verver J."/>
            <person name="Yang W.-C."/>
            <person name="Schijlen E."/>
            <person name="Repin R."/>
            <person name="Schilthuizen M."/>
            <person name="Schranz E."/>
            <person name="Heidstra R."/>
            <person name="Miyata K."/>
            <person name="Fedorova E."/>
            <person name="Kohlen W."/>
            <person name="Bisseling T."/>
            <person name="Smit S."/>
            <person name="Geurts R."/>
        </authorList>
    </citation>
    <scope>NUCLEOTIDE SEQUENCE [LARGE SCALE GENOMIC DNA]</scope>
    <source>
        <strain evidence="3">cv. WU1-14</strain>
    </source>
</reference>
<sequence>MMMTLILTVKTTPTSKEMESLACLKLRDFFDRNLRSDFSPFQLKSKMPLDPNHHGHRRVRWPGQQPNLRGH</sequence>
<evidence type="ECO:0000313" key="3">
    <source>
        <dbReference type="Proteomes" id="UP000237105"/>
    </source>
</evidence>
<comment type="caution">
    <text evidence="2">The sequence shown here is derived from an EMBL/GenBank/DDBJ whole genome shotgun (WGS) entry which is preliminary data.</text>
</comment>
<feature type="region of interest" description="Disordered" evidence="1">
    <location>
        <begin position="44"/>
        <end position="71"/>
    </location>
</feature>
<evidence type="ECO:0000313" key="2">
    <source>
        <dbReference type="EMBL" id="PON71464.1"/>
    </source>
</evidence>
<dbReference type="EMBL" id="JXTB01000044">
    <property type="protein sequence ID" value="PON71464.1"/>
    <property type="molecule type" value="Genomic_DNA"/>
</dbReference>
<dbReference type="Proteomes" id="UP000237105">
    <property type="component" value="Unassembled WGS sequence"/>
</dbReference>
<keyword evidence="3" id="KW-1185">Reference proteome</keyword>
<evidence type="ECO:0000256" key="1">
    <source>
        <dbReference type="SAM" id="MobiDB-lite"/>
    </source>
</evidence>
<protein>
    <submittedName>
        <fullName evidence="2">Uncharacterized protein</fullName>
    </submittedName>
</protein>
<name>A0A2P5DDU6_PARAD</name>
<organism evidence="2 3">
    <name type="scientific">Parasponia andersonii</name>
    <name type="common">Sponia andersonii</name>
    <dbReference type="NCBI Taxonomy" id="3476"/>
    <lineage>
        <taxon>Eukaryota</taxon>
        <taxon>Viridiplantae</taxon>
        <taxon>Streptophyta</taxon>
        <taxon>Embryophyta</taxon>
        <taxon>Tracheophyta</taxon>
        <taxon>Spermatophyta</taxon>
        <taxon>Magnoliopsida</taxon>
        <taxon>eudicotyledons</taxon>
        <taxon>Gunneridae</taxon>
        <taxon>Pentapetalae</taxon>
        <taxon>rosids</taxon>
        <taxon>fabids</taxon>
        <taxon>Rosales</taxon>
        <taxon>Cannabaceae</taxon>
        <taxon>Parasponia</taxon>
    </lineage>
</organism>
<dbReference type="AlphaFoldDB" id="A0A2P5DDU6"/>
<gene>
    <name evidence="2" type="ORF">PanWU01x14_072610</name>
</gene>
<proteinExistence type="predicted"/>